<dbReference type="RefSeq" id="WP_145368482.1">
    <property type="nucleotide sequence ID" value="NZ_CP036275.1"/>
</dbReference>
<proteinExistence type="predicted"/>
<dbReference type="OrthoDB" id="213409at2"/>
<keyword evidence="3" id="KW-1185">Reference proteome</keyword>
<protein>
    <submittedName>
        <fullName evidence="2">Uncharacterized protein</fullName>
    </submittedName>
</protein>
<organism evidence="2 3">
    <name type="scientific">Maioricimonas rarisocia</name>
    <dbReference type="NCBI Taxonomy" id="2528026"/>
    <lineage>
        <taxon>Bacteria</taxon>
        <taxon>Pseudomonadati</taxon>
        <taxon>Planctomycetota</taxon>
        <taxon>Planctomycetia</taxon>
        <taxon>Planctomycetales</taxon>
        <taxon>Planctomycetaceae</taxon>
        <taxon>Maioricimonas</taxon>
    </lineage>
</organism>
<dbReference type="Proteomes" id="UP000320496">
    <property type="component" value="Chromosome"/>
</dbReference>
<dbReference type="PROSITE" id="PS51257">
    <property type="entry name" value="PROKAR_LIPOPROTEIN"/>
    <property type="match status" value="1"/>
</dbReference>
<reference evidence="2 3" key="1">
    <citation type="submission" date="2019-02" db="EMBL/GenBank/DDBJ databases">
        <title>Deep-cultivation of Planctomycetes and their phenomic and genomic characterization uncovers novel biology.</title>
        <authorList>
            <person name="Wiegand S."/>
            <person name="Jogler M."/>
            <person name="Boedeker C."/>
            <person name="Pinto D."/>
            <person name="Vollmers J."/>
            <person name="Rivas-Marin E."/>
            <person name="Kohn T."/>
            <person name="Peeters S.H."/>
            <person name="Heuer A."/>
            <person name="Rast P."/>
            <person name="Oberbeckmann S."/>
            <person name="Bunk B."/>
            <person name="Jeske O."/>
            <person name="Meyerdierks A."/>
            <person name="Storesund J.E."/>
            <person name="Kallscheuer N."/>
            <person name="Luecker S."/>
            <person name="Lage O.M."/>
            <person name="Pohl T."/>
            <person name="Merkel B.J."/>
            <person name="Hornburger P."/>
            <person name="Mueller R.-W."/>
            <person name="Bruemmer F."/>
            <person name="Labrenz M."/>
            <person name="Spormann A.M."/>
            <person name="Op den Camp H."/>
            <person name="Overmann J."/>
            <person name="Amann R."/>
            <person name="Jetten M.S.M."/>
            <person name="Mascher T."/>
            <person name="Medema M.H."/>
            <person name="Devos D.P."/>
            <person name="Kaster A.-K."/>
            <person name="Ovreas L."/>
            <person name="Rohde M."/>
            <person name="Galperin M.Y."/>
            <person name="Jogler C."/>
        </authorList>
    </citation>
    <scope>NUCLEOTIDE SEQUENCE [LARGE SCALE GENOMIC DNA]</scope>
    <source>
        <strain evidence="2 3">Mal4</strain>
    </source>
</reference>
<gene>
    <name evidence="2" type="ORF">Mal4_18830</name>
</gene>
<evidence type="ECO:0000313" key="3">
    <source>
        <dbReference type="Proteomes" id="UP000320496"/>
    </source>
</evidence>
<feature type="signal peptide" evidence="1">
    <location>
        <begin position="1"/>
        <end position="23"/>
    </location>
</feature>
<evidence type="ECO:0000256" key="1">
    <source>
        <dbReference type="SAM" id="SignalP"/>
    </source>
</evidence>
<evidence type="ECO:0000313" key="2">
    <source>
        <dbReference type="EMBL" id="QDU37568.1"/>
    </source>
</evidence>
<dbReference type="EMBL" id="CP036275">
    <property type="protein sequence ID" value="QDU37568.1"/>
    <property type="molecule type" value="Genomic_DNA"/>
</dbReference>
<keyword evidence="1" id="KW-0732">Signal</keyword>
<name>A0A517Z505_9PLAN</name>
<dbReference type="KEGG" id="mri:Mal4_18830"/>
<feature type="chain" id="PRO_5021961238" evidence="1">
    <location>
        <begin position="24"/>
        <end position="225"/>
    </location>
</feature>
<accession>A0A517Z505</accession>
<sequence precursor="true">MRSRSLMMTVLTGACLAPVLAHAGWPFSTEGPTRGTPEFYEWRATDPVGARQEYKYGKVWPPRPRPVGPKQLPVHKYHAAHYWPYPYNCRDRASVNMYADTQVANGWLAATTFHEFHFDPVTHELNSSGQRHLQWLLTDVPPQFRQAYVSAPLDQSTGDRRVASIQAQAEVLVGAEAMLPVMIRTATPYGRPAHEIQMIHDGRIQNMLMPTIQYTSGSGGGGGGS</sequence>
<dbReference type="AlphaFoldDB" id="A0A517Z505"/>